<evidence type="ECO:0000313" key="1">
    <source>
        <dbReference type="EMBL" id="TEB22476.1"/>
    </source>
</evidence>
<dbReference type="Gene3D" id="1.10.150.240">
    <property type="entry name" value="Putative phosphatase, domain 2"/>
    <property type="match status" value="1"/>
</dbReference>
<protein>
    <submittedName>
        <fullName evidence="1">Phosphatase</fullName>
    </submittedName>
</protein>
<dbReference type="InterPro" id="IPR023198">
    <property type="entry name" value="PGP-like_dom2"/>
</dbReference>
<dbReference type="Proteomes" id="UP000298030">
    <property type="component" value="Unassembled WGS sequence"/>
</dbReference>
<gene>
    <name evidence="1" type="ORF">FA13DRAFT_1741002</name>
</gene>
<dbReference type="EMBL" id="QPFP01000091">
    <property type="protein sequence ID" value="TEB22476.1"/>
    <property type="molecule type" value="Genomic_DNA"/>
</dbReference>
<proteinExistence type="predicted"/>
<dbReference type="STRING" id="71717.A0A4Y7SKW0"/>
<reference evidence="1 2" key="1">
    <citation type="journal article" date="2019" name="Nat. Ecol. Evol.">
        <title>Megaphylogeny resolves global patterns of mushroom evolution.</title>
        <authorList>
            <person name="Varga T."/>
            <person name="Krizsan K."/>
            <person name="Foldi C."/>
            <person name="Dima B."/>
            <person name="Sanchez-Garcia M."/>
            <person name="Sanchez-Ramirez S."/>
            <person name="Szollosi G.J."/>
            <person name="Szarkandi J.G."/>
            <person name="Papp V."/>
            <person name="Albert L."/>
            <person name="Andreopoulos W."/>
            <person name="Angelini C."/>
            <person name="Antonin V."/>
            <person name="Barry K.W."/>
            <person name="Bougher N.L."/>
            <person name="Buchanan P."/>
            <person name="Buyck B."/>
            <person name="Bense V."/>
            <person name="Catcheside P."/>
            <person name="Chovatia M."/>
            <person name="Cooper J."/>
            <person name="Damon W."/>
            <person name="Desjardin D."/>
            <person name="Finy P."/>
            <person name="Geml J."/>
            <person name="Haridas S."/>
            <person name="Hughes K."/>
            <person name="Justo A."/>
            <person name="Karasinski D."/>
            <person name="Kautmanova I."/>
            <person name="Kiss B."/>
            <person name="Kocsube S."/>
            <person name="Kotiranta H."/>
            <person name="LaButti K.M."/>
            <person name="Lechner B.E."/>
            <person name="Liimatainen K."/>
            <person name="Lipzen A."/>
            <person name="Lukacs Z."/>
            <person name="Mihaltcheva S."/>
            <person name="Morgado L.N."/>
            <person name="Niskanen T."/>
            <person name="Noordeloos M.E."/>
            <person name="Ohm R.A."/>
            <person name="Ortiz-Santana B."/>
            <person name="Ovrebo C."/>
            <person name="Racz N."/>
            <person name="Riley R."/>
            <person name="Savchenko A."/>
            <person name="Shiryaev A."/>
            <person name="Soop K."/>
            <person name="Spirin V."/>
            <person name="Szebenyi C."/>
            <person name="Tomsovsky M."/>
            <person name="Tulloss R.E."/>
            <person name="Uehling J."/>
            <person name="Grigoriev I.V."/>
            <person name="Vagvolgyi C."/>
            <person name="Papp T."/>
            <person name="Martin F.M."/>
            <person name="Miettinen O."/>
            <person name="Hibbett D.S."/>
            <person name="Nagy L.G."/>
        </authorList>
    </citation>
    <scope>NUCLEOTIDE SEQUENCE [LARGE SCALE GENOMIC DNA]</scope>
    <source>
        <strain evidence="1 2">FP101781</strain>
    </source>
</reference>
<organism evidence="1 2">
    <name type="scientific">Coprinellus micaceus</name>
    <name type="common">Glistening ink-cap mushroom</name>
    <name type="synonym">Coprinus micaceus</name>
    <dbReference type="NCBI Taxonomy" id="71717"/>
    <lineage>
        <taxon>Eukaryota</taxon>
        <taxon>Fungi</taxon>
        <taxon>Dikarya</taxon>
        <taxon>Basidiomycota</taxon>
        <taxon>Agaricomycotina</taxon>
        <taxon>Agaricomycetes</taxon>
        <taxon>Agaricomycetidae</taxon>
        <taxon>Agaricales</taxon>
        <taxon>Agaricineae</taxon>
        <taxon>Psathyrellaceae</taxon>
        <taxon>Coprinellus</taxon>
    </lineage>
</organism>
<accession>A0A4Y7SKW0</accession>
<dbReference type="InterPro" id="IPR051806">
    <property type="entry name" value="HAD-like_SPP"/>
</dbReference>
<dbReference type="Pfam" id="PF00702">
    <property type="entry name" value="Hydrolase"/>
    <property type="match status" value="1"/>
</dbReference>
<dbReference type="InterPro" id="IPR036412">
    <property type="entry name" value="HAD-like_sf"/>
</dbReference>
<keyword evidence="2" id="KW-1185">Reference proteome</keyword>
<evidence type="ECO:0000313" key="2">
    <source>
        <dbReference type="Proteomes" id="UP000298030"/>
    </source>
</evidence>
<comment type="caution">
    <text evidence="1">The sequence shown here is derived from an EMBL/GenBank/DDBJ whole genome shotgun (WGS) entry which is preliminary data.</text>
</comment>
<dbReference type="PANTHER" id="PTHR43481">
    <property type="entry name" value="FRUCTOSE-1-PHOSPHATE PHOSPHATASE"/>
    <property type="match status" value="1"/>
</dbReference>
<dbReference type="GO" id="GO:0050308">
    <property type="term" value="F:sugar-phosphatase activity"/>
    <property type="evidence" value="ECO:0007669"/>
    <property type="project" value="TreeGrafter"/>
</dbReference>
<dbReference type="PANTHER" id="PTHR43481:SF4">
    <property type="entry name" value="GLYCEROL-1-PHOSPHATE PHOSPHOHYDROLASE 1-RELATED"/>
    <property type="match status" value="1"/>
</dbReference>
<dbReference type="InterPro" id="IPR006439">
    <property type="entry name" value="HAD-SF_hydro_IA"/>
</dbReference>
<dbReference type="SUPFAM" id="SSF56784">
    <property type="entry name" value="HAD-like"/>
    <property type="match status" value="1"/>
</dbReference>
<dbReference type="AlphaFoldDB" id="A0A4Y7SKW0"/>
<name>A0A4Y7SKW0_COPMI</name>
<sequence>MSPRVVRARTVFFNLDGTLIDSTAGVEGAWKEFQKTYPQIDATNVLGSSHGLRTIENLRNHCGIEDPELLASEAERFEKAIVTSAGAGGGPGVAYLPGVEEAMSVLSDHPSVSEPYWAICTSSTQAYSLEVLGNLSLPIPAVLVSSEKVERGKPFPDPYLEAVRLCGVASCNCVAIEDSPNGIRSAQAAGCQTIGLVTTHTRGQIEAVNPDWIIQDLSKVTFAITDSSVEITFEEEA</sequence>
<dbReference type="NCBIfam" id="TIGR01509">
    <property type="entry name" value="HAD-SF-IA-v3"/>
    <property type="match status" value="1"/>
</dbReference>
<dbReference type="InterPro" id="IPR023214">
    <property type="entry name" value="HAD_sf"/>
</dbReference>
<dbReference type="OrthoDB" id="40579at2759"/>
<dbReference type="Gene3D" id="3.40.50.1000">
    <property type="entry name" value="HAD superfamily/HAD-like"/>
    <property type="match status" value="1"/>
</dbReference>